<protein>
    <submittedName>
        <fullName evidence="1">Uncharacterized protein</fullName>
    </submittedName>
</protein>
<sequence length="59" mass="7230">MGMTHDEFKTAFMKDLADRKKQQDKEYDNYYSIVMYRVKKSKNTFKKTRISTMYQAENF</sequence>
<dbReference type="EMBL" id="VLKH01000001">
    <property type="protein sequence ID" value="TWH83759.1"/>
    <property type="molecule type" value="Genomic_DNA"/>
</dbReference>
<name>A0A562JKN2_9FIRM</name>
<dbReference type="Proteomes" id="UP000315343">
    <property type="component" value="Unassembled WGS sequence"/>
</dbReference>
<reference evidence="1 2" key="1">
    <citation type="submission" date="2019-07" db="EMBL/GenBank/DDBJ databases">
        <title>Genomic Encyclopedia of Type Strains, Phase I: the one thousand microbial genomes (KMG-I) project.</title>
        <authorList>
            <person name="Kyrpides N."/>
        </authorList>
    </citation>
    <scope>NUCLEOTIDE SEQUENCE [LARGE SCALE GENOMIC DNA]</scope>
    <source>
        <strain evidence="1 2">DSM 13558</strain>
    </source>
</reference>
<evidence type="ECO:0000313" key="2">
    <source>
        <dbReference type="Proteomes" id="UP000315343"/>
    </source>
</evidence>
<comment type="caution">
    <text evidence="1">The sequence shown here is derived from an EMBL/GenBank/DDBJ whole genome shotgun (WGS) entry which is preliminary data.</text>
</comment>
<evidence type="ECO:0000313" key="1">
    <source>
        <dbReference type="EMBL" id="TWH83759.1"/>
    </source>
</evidence>
<proteinExistence type="predicted"/>
<dbReference type="AlphaFoldDB" id="A0A562JKN2"/>
<gene>
    <name evidence="1" type="ORF">LY60_00371</name>
</gene>
<keyword evidence="2" id="KW-1185">Reference proteome</keyword>
<organism evidence="1 2">
    <name type="scientific">Sedimentibacter saalensis</name>
    <dbReference type="NCBI Taxonomy" id="130788"/>
    <lineage>
        <taxon>Bacteria</taxon>
        <taxon>Bacillati</taxon>
        <taxon>Bacillota</taxon>
        <taxon>Tissierellia</taxon>
        <taxon>Sedimentibacter</taxon>
    </lineage>
</organism>
<dbReference type="RefSeq" id="WP_019227942.1">
    <property type="nucleotide sequence ID" value="NZ_DAMBUX010000009.1"/>
</dbReference>
<accession>A0A562JKN2</accession>